<comment type="caution">
    <text evidence="1">The sequence shown here is derived from an EMBL/GenBank/DDBJ whole genome shotgun (WGS) entry which is preliminary data.</text>
</comment>
<name>A0ABY0HAR2_9PEZI</name>
<dbReference type="EMBL" id="QJNS01000077">
    <property type="protein sequence ID" value="RYO89109.1"/>
    <property type="molecule type" value="Genomic_DNA"/>
</dbReference>
<accession>A0ABY0HAR2</accession>
<gene>
    <name evidence="1" type="ORF">DL762_003389</name>
</gene>
<sequence>MGPPPFNFSKSVQENQAVQAAYRAKAVILLVRDKQTKLLNRTYVMKKALVDDPGLFQWEVEALQELQNAPHMAKLVLINDKPLLNPLVEAGLRGDYYFMQYYPRGSLAQFLDRTQHLDKLPNRLLIAISLCAAKACAAMAYPPGPERHRFGYLPLEKVHNDRDPRLFGETDYCPEHAITPSMSLIGFGSSQVLESQNDEVDQNAVREYDVTLGLVRCHSRGLPNGRRNAVTRNNVLGVGMMMATILNEDYEQPPE</sequence>
<keyword evidence="2" id="KW-1185">Reference proteome</keyword>
<dbReference type="Proteomes" id="UP000294003">
    <property type="component" value="Unassembled WGS sequence"/>
</dbReference>
<organism evidence="1 2">
    <name type="scientific">Monosporascus cannonballus</name>
    <dbReference type="NCBI Taxonomy" id="155416"/>
    <lineage>
        <taxon>Eukaryota</taxon>
        <taxon>Fungi</taxon>
        <taxon>Dikarya</taxon>
        <taxon>Ascomycota</taxon>
        <taxon>Pezizomycotina</taxon>
        <taxon>Sordariomycetes</taxon>
        <taxon>Xylariomycetidae</taxon>
        <taxon>Xylariales</taxon>
        <taxon>Xylariales incertae sedis</taxon>
        <taxon>Monosporascus</taxon>
    </lineage>
</organism>
<protein>
    <recommendedName>
        <fullName evidence="3">Protein kinase domain-containing protein</fullName>
    </recommendedName>
</protein>
<dbReference type="Gene3D" id="1.10.510.10">
    <property type="entry name" value="Transferase(Phosphotransferase) domain 1"/>
    <property type="match status" value="1"/>
</dbReference>
<reference evidence="1 2" key="1">
    <citation type="submission" date="2018-06" db="EMBL/GenBank/DDBJ databases">
        <title>Complete Genomes of Monosporascus.</title>
        <authorList>
            <person name="Robinson A.J."/>
            <person name="Natvig D.O."/>
        </authorList>
    </citation>
    <scope>NUCLEOTIDE SEQUENCE [LARGE SCALE GENOMIC DNA]</scope>
    <source>
        <strain evidence="1 2">CBS 609.92</strain>
    </source>
</reference>
<evidence type="ECO:0000313" key="2">
    <source>
        <dbReference type="Proteomes" id="UP000294003"/>
    </source>
</evidence>
<dbReference type="InterPro" id="IPR011009">
    <property type="entry name" value="Kinase-like_dom_sf"/>
</dbReference>
<evidence type="ECO:0000313" key="1">
    <source>
        <dbReference type="EMBL" id="RYO89109.1"/>
    </source>
</evidence>
<evidence type="ECO:0008006" key="3">
    <source>
        <dbReference type="Google" id="ProtNLM"/>
    </source>
</evidence>
<proteinExistence type="predicted"/>
<dbReference type="SUPFAM" id="SSF56112">
    <property type="entry name" value="Protein kinase-like (PK-like)"/>
    <property type="match status" value="1"/>
</dbReference>